<accession>A0AAD4MKR0</accession>
<dbReference type="EMBL" id="JAKKPZ010000357">
    <property type="protein sequence ID" value="KAI1695999.1"/>
    <property type="molecule type" value="Genomic_DNA"/>
</dbReference>
<feature type="chain" id="PRO_5042117099" description="Dolichyl-diphosphooligosaccharide--protein glycosyltransferase subunit 1" evidence="1">
    <location>
        <begin position="26"/>
        <end position="357"/>
    </location>
</feature>
<organism evidence="2 3">
    <name type="scientific">Ditylenchus destructor</name>
    <dbReference type="NCBI Taxonomy" id="166010"/>
    <lineage>
        <taxon>Eukaryota</taxon>
        <taxon>Metazoa</taxon>
        <taxon>Ecdysozoa</taxon>
        <taxon>Nematoda</taxon>
        <taxon>Chromadorea</taxon>
        <taxon>Rhabditida</taxon>
        <taxon>Tylenchina</taxon>
        <taxon>Tylenchomorpha</taxon>
        <taxon>Sphaerularioidea</taxon>
        <taxon>Anguinidae</taxon>
        <taxon>Anguininae</taxon>
        <taxon>Ditylenchus</taxon>
    </lineage>
</organism>
<keyword evidence="3" id="KW-1185">Reference proteome</keyword>
<name>A0AAD4MKR0_9BILA</name>
<evidence type="ECO:0008006" key="4">
    <source>
        <dbReference type="Google" id="ProtNLM"/>
    </source>
</evidence>
<protein>
    <recommendedName>
        <fullName evidence="4">Dolichyl-diphosphooligosaccharide--protein glycosyltransferase subunit 1</fullName>
    </recommendedName>
</protein>
<evidence type="ECO:0000313" key="2">
    <source>
        <dbReference type="EMBL" id="KAI1695999.1"/>
    </source>
</evidence>
<keyword evidence="1" id="KW-0732">Signal</keyword>
<dbReference type="AlphaFoldDB" id="A0AAD4MKR0"/>
<proteinExistence type="predicted"/>
<evidence type="ECO:0000256" key="1">
    <source>
        <dbReference type="SAM" id="SignalP"/>
    </source>
</evidence>
<dbReference type="Proteomes" id="UP001201812">
    <property type="component" value="Unassembled WGS sequence"/>
</dbReference>
<evidence type="ECO:0000313" key="3">
    <source>
        <dbReference type="Proteomes" id="UP001201812"/>
    </source>
</evidence>
<feature type="signal peptide" evidence="1">
    <location>
        <begin position="1"/>
        <end position="25"/>
    </location>
</feature>
<comment type="caution">
    <text evidence="2">The sequence shown here is derived from an EMBL/GenBank/DDBJ whole genome shotgun (WGS) entry which is preliminary data.</text>
</comment>
<gene>
    <name evidence="2" type="ORF">DdX_19268</name>
</gene>
<sequence length="357" mass="40090">MNCISGITVFWIFPSLLFLLPSSFAGPPVTYISGKLVAIDNKNNEHMVKEENFTLKFSEQIRGNFVEIPSSINISTDLKVEEFSYILEKKQIKLPIYVHLYRGPYKHGETMEKLKEKLIKTVPVKKSTNLKLNIAPDNSLSNFVYIKLVKDSKPVYPHNDYTISVMALDMDKRGQKPPQDETIILPSGPIQEGVSYAYKVPNKELGSPGVEKVIQIDGGSFDPLSVHITNGDLKVYSVIKIQHLVLPRWHGSELETVDYYLTVDVSKSTDPATFASELKIRANLAGLVPQMTMETNLVTPQNDFKDLFTWNHLVSCIEELCTLLLSTSRRVTNICPGTLVIHVVTSQTSKSETTFPL</sequence>
<reference evidence="2" key="1">
    <citation type="submission" date="2022-01" db="EMBL/GenBank/DDBJ databases">
        <title>Genome Sequence Resource for Two Populations of Ditylenchus destructor, the Migratory Endoparasitic Phytonematode.</title>
        <authorList>
            <person name="Zhang H."/>
            <person name="Lin R."/>
            <person name="Xie B."/>
        </authorList>
    </citation>
    <scope>NUCLEOTIDE SEQUENCE</scope>
    <source>
        <strain evidence="2">BazhouSP</strain>
    </source>
</reference>